<reference evidence="1" key="1">
    <citation type="submission" date="2022-01" db="EMBL/GenBank/DDBJ databases">
        <authorList>
            <person name="King R."/>
        </authorList>
    </citation>
    <scope>NUCLEOTIDE SEQUENCE</scope>
</reference>
<keyword evidence="2" id="KW-1185">Reference proteome</keyword>
<dbReference type="AlphaFoldDB" id="A0A9P0MHT5"/>
<proteinExistence type="predicted"/>
<evidence type="ECO:0000313" key="2">
    <source>
        <dbReference type="Proteomes" id="UP001152798"/>
    </source>
</evidence>
<sequence>MNDEKPATMRLFHQSRAGDLRGMTNGSANKAISRCAQEEERIQTFYGESGGSILLIFLEVSSNHRGKELAEATFTWMAQPASGVPCQHVGRQGCPAIRSYPLWAYCYITRSQSATLVKKYCYPVEYRFTIP</sequence>
<protein>
    <submittedName>
        <fullName evidence="1">Uncharacterized protein</fullName>
    </submittedName>
</protein>
<gene>
    <name evidence="1" type="ORF">NEZAVI_LOCUS6210</name>
</gene>
<accession>A0A9P0MHT5</accession>
<name>A0A9P0MHT5_NEZVI</name>
<evidence type="ECO:0000313" key="1">
    <source>
        <dbReference type="EMBL" id="CAH1396069.1"/>
    </source>
</evidence>
<dbReference type="Proteomes" id="UP001152798">
    <property type="component" value="Chromosome 3"/>
</dbReference>
<organism evidence="1 2">
    <name type="scientific">Nezara viridula</name>
    <name type="common">Southern green stink bug</name>
    <name type="synonym">Cimex viridulus</name>
    <dbReference type="NCBI Taxonomy" id="85310"/>
    <lineage>
        <taxon>Eukaryota</taxon>
        <taxon>Metazoa</taxon>
        <taxon>Ecdysozoa</taxon>
        <taxon>Arthropoda</taxon>
        <taxon>Hexapoda</taxon>
        <taxon>Insecta</taxon>
        <taxon>Pterygota</taxon>
        <taxon>Neoptera</taxon>
        <taxon>Paraneoptera</taxon>
        <taxon>Hemiptera</taxon>
        <taxon>Heteroptera</taxon>
        <taxon>Panheteroptera</taxon>
        <taxon>Pentatomomorpha</taxon>
        <taxon>Pentatomoidea</taxon>
        <taxon>Pentatomidae</taxon>
        <taxon>Pentatominae</taxon>
        <taxon>Nezara</taxon>
    </lineage>
</organism>
<dbReference type="EMBL" id="OV725079">
    <property type="protein sequence ID" value="CAH1396069.1"/>
    <property type="molecule type" value="Genomic_DNA"/>
</dbReference>